<dbReference type="STRING" id="192903.SAMN04488513_11624"/>
<dbReference type="InterPro" id="IPR012341">
    <property type="entry name" value="6hp_glycosidase-like_sf"/>
</dbReference>
<dbReference type="PANTHER" id="PTHR36845">
    <property type="entry name" value="HYDROLASE, PUTATIVE (AFU_ORTHOLOGUE AFUA_7G05090)-RELATED"/>
    <property type="match status" value="1"/>
</dbReference>
<proteinExistence type="inferred from homology"/>
<dbReference type="OrthoDB" id="428577at2"/>
<dbReference type="Proteomes" id="UP000184543">
    <property type="component" value="Unassembled WGS sequence"/>
</dbReference>
<dbReference type="EMBL" id="FQYU01000016">
    <property type="protein sequence ID" value="SHK00588.1"/>
    <property type="molecule type" value="Genomic_DNA"/>
</dbReference>
<organism evidence="3 4">
    <name type="scientific">Pseudozobellia thermophila</name>
    <dbReference type="NCBI Taxonomy" id="192903"/>
    <lineage>
        <taxon>Bacteria</taxon>
        <taxon>Pseudomonadati</taxon>
        <taxon>Bacteroidota</taxon>
        <taxon>Flavobacteriia</taxon>
        <taxon>Flavobacteriales</taxon>
        <taxon>Flavobacteriaceae</taxon>
        <taxon>Pseudozobellia</taxon>
    </lineage>
</organism>
<protein>
    <submittedName>
        <fullName evidence="3">Glycosyl Hydrolase Family 88</fullName>
    </submittedName>
</protein>
<name>A0A1M6NY77_9FLAO</name>
<dbReference type="AlphaFoldDB" id="A0A1M6NY77"/>
<dbReference type="GO" id="GO:0000272">
    <property type="term" value="P:polysaccharide catabolic process"/>
    <property type="evidence" value="ECO:0007669"/>
    <property type="project" value="TreeGrafter"/>
</dbReference>
<comment type="similarity">
    <text evidence="2">Belongs to the glycosyl hydrolase 88 family.</text>
</comment>
<sequence length="461" mass="52071">MQINYRLQAQDLSEPIDKLWSYSADKLKNMNRHLRGNTGSPVVTVKGVYEPRSWTDWTQGFQYGSELFQYNATGDAFFLDLAIENIKAEMTSHVSHFGVHDHGFNNLSTYGNLLRLLNEGKVTEAPWLREYCQLALKLSASVQAQRWTQLPKGGYIYSFNGPHSLFVDTIRTVRILNVGHLLGHCSSGENDVKINLLQRGLEHALATAKYSIYYGEGRDTYDVWGRTAHEAIFNVNDGNFRSPSTQQGYSGFSTWTRGLGWAMLGFAEQLEFLQKHDDLPEYEALGGRAYLEETFLKAARATCDFYIGHTASDGIPYWDTGAPGLVHLGEWKDKPSDPFNDFEPIDSSAAAIGAQGLLRLGNYLSKINDPDSDTYWAAGLTVAHTLFKEPYLSSDPSHQGLMLHSIYHRPNGWDHIPENSRIPNGEACMWGDYHARELAHYLQQIIDNNPYYTFFKDIISA</sequence>
<dbReference type="InterPro" id="IPR052369">
    <property type="entry name" value="UG_Glycosaminoglycan_Hydrolase"/>
</dbReference>
<accession>A0A1M6NY77</accession>
<keyword evidence="1 3" id="KW-0378">Hydrolase</keyword>
<gene>
    <name evidence="3" type="ORF">SAMN04488513_11624</name>
</gene>
<evidence type="ECO:0000256" key="2">
    <source>
        <dbReference type="ARBA" id="ARBA00038358"/>
    </source>
</evidence>
<dbReference type="InterPro" id="IPR008928">
    <property type="entry name" value="6-hairpin_glycosidase_sf"/>
</dbReference>
<dbReference type="PANTHER" id="PTHR36845:SF1">
    <property type="entry name" value="HYDROLASE, PUTATIVE (AFU_ORTHOLOGUE AFUA_7G05090)-RELATED"/>
    <property type="match status" value="1"/>
</dbReference>
<evidence type="ECO:0000313" key="3">
    <source>
        <dbReference type="EMBL" id="SHK00588.1"/>
    </source>
</evidence>
<reference evidence="4" key="1">
    <citation type="submission" date="2016-11" db="EMBL/GenBank/DDBJ databases">
        <authorList>
            <person name="Varghese N."/>
            <person name="Submissions S."/>
        </authorList>
    </citation>
    <scope>NUCLEOTIDE SEQUENCE [LARGE SCALE GENOMIC DNA]</scope>
    <source>
        <strain evidence="4">DSM 19858</strain>
    </source>
</reference>
<keyword evidence="4" id="KW-1185">Reference proteome</keyword>
<dbReference type="Gene3D" id="1.50.10.10">
    <property type="match status" value="1"/>
</dbReference>
<evidence type="ECO:0000256" key="1">
    <source>
        <dbReference type="ARBA" id="ARBA00022801"/>
    </source>
</evidence>
<dbReference type="GO" id="GO:0052757">
    <property type="term" value="F:chondroitin hydrolase activity"/>
    <property type="evidence" value="ECO:0007669"/>
    <property type="project" value="TreeGrafter"/>
</dbReference>
<evidence type="ECO:0000313" key="4">
    <source>
        <dbReference type="Proteomes" id="UP000184543"/>
    </source>
</evidence>
<dbReference type="SUPFAM" id="SSF48208">
    <property type="entry name" value="Six-hairpin glycosidases"/>
    <property type="match status" value="1"/>
</dbReference>